<evidence type="ECO:0000313" key="1">
    <source>
        <dbReference type="EnsemblMetazoa" id="GPAI011429-PA"/>
    </source>
</evidence>
<dbReference type="AlphaFoldDB" id="A0A1A9ZDK8"/>
<proteinExistence type="predicted"/>
<sequence>MKKEVTILIWLVVIISKGNIILKLRKAFPIVDRCYNSSLKHQTTRKLFGLKETVDNDWNFAVELTNEKRTIVLLKIIQRKIESQLTAAAIDDKQAHRLRDLFGYTAI</sequence>
<dbReference type="EnsemblMetazoa" id="GPAI011429-RA">
    <property type="protein sequence ID" value="GPAI011429-PA"/>
    <property type="gene ID" value="GPAI011429"/>
</dbReference>
<name>A0A1A9ZDK8_GLOPL</name>
<protein>
    <submittedName>
        <fullName evidence="1">Uncharacterized protein</fullName>
    </submittedName>
</protein>
<evidence type="ECO:0000313" key="2">
    <source>
        <dbReference type="Proteomes" id="UP000092445"/>
    </source>
</evidence>
<accession>A0A1A9ZDK8</accession>
<reference evidence="1" key="2">
    <citation type="submission" date="2020-05" db="UniProtKB">
        <authorList>
            <consortium name="EnsemblMetazoa"/>
        </authorList>
    </citation>
    <scope>IDENTIFICATION</scope>
    <source>
        <strain evidence="1">IAEA</strain>
    </source>
</reference>
<dbReference type="VEuPathDB" id="VectorBase:GPAI011429"/>
<dbReference type="Proteomes" id="UP000092445">
    <property type="component" value="Unassembled WGS sequence"/>
</dbReference>
<reference evidence="2" key="1">
    <citation type="submission" date="2014-03" db="EMBL/GenBank/DDBJ databases">
        <authorList>
            <person name="Aksoy S."/>
            <person name="Warren W."/>
            <person name="Wilson R.K."/>
        </authorList>
    </citation>
    <scope>NUCLEOTIDE SEQUENCE [LARGE SCALE GENOMIC DNA]</scope>
    <source>
        <strain evidence="2">IAEA</strain>
    </source>
</reference>
<keyword evidence="2" id="KW-1185">Reference proteome</keyword>
<organism evidence="1 2">
    <name type="scientific">Glossina pallidipes</name>
    <name type="common">Tsetse fly</name>
    <dbReference type="NCBI Taxonomy" id="7398"/>
    <lineage>
        <taxon>Eukaryota</taxon>
        <taxon>Metazoa</taxon>
        <taxon>Ecdysozoa</taxon>
        <taxon>Arthropoda</taxon>
        <taxon>Hexapoda</taxon>
        <taxon>Insecta</taxon>
        <taxon>Pterygota</taxon>
        <taxon>Neoptera</taxon>
        <taxon>Endopterygota</taxon>
        <taxon>Diptera</taxon>
        <taxon>Brachycera</taxon>
        <taxon>Muscomorpha</taxon>
        <taxon>Hippoboscoidea</taxon>
        <taxon>Glossinidae</taxon>
        <taxon>Glossina</taxon>
    </lineage>
</organism>